<name>A0ABP8WVD2_9MICC</name>
<accession>A0ABP8WVD2</accession>
<evidence type="ECO:0000313" key="2">
    <source>
        <dbReference type="EMBL" id="GAA4695554.1"/>
    </source>
</evidence>
<organism evidence="2 3">
    <name type="scientific">Kocuria gwangalliensis</name>
    <dbReference type="NCBI Taxonomy" id="501592"/>
    <lineage>
        <taxon>Bacteria</taxon>
        <taxon>Bacillati</taxon>
        <taxon>Actinomycetota</taxon>
        <taxon>Actinomycetes</taxon>
        <taxon>Micrococcales</taxon>
        <taxon>Micrococcaceae</taxon>
        <taxon>Kocuria</taxon>
    </lineage>
</organism>
<sequence>MLLRGFTIHHVILFQEVDSGLFVRLLTGFIFGGALALEGWRNVGHARGGDRCVEAASHIRLGGPDLGRRFLRVVGACVMASGLRILLRHGPNVSDNPPES</sequence>
<reference evidence="3" key="1">
    <citation type="journal article" date="2019" name="Int. J. Syst. Evol. Microbiol.">
        <title>The Global Catalogue of Microorganisms (GCM) 10K type strain sequencing project: providing services to taxonomists for standard genome sequencing and annotation.</title>
        <authorList>
            <consortium name="The Broad Institute Genomics Platform"/>
            <consortium name="The Broad Institute Genome Sequencing Center for Infectious Disease"/>
            <person name="Wu L."/>
            <person name="Ma J."/>
        </authorList>
    </citation>
    <scope>NUCLEOTIDE SEQUENCE [LARGE SCALE GENOMIC DNA]</scope>
    <source>
        <strain evidence="3">JCM 18958</strain>
    </source>
</reference>
<gene>
    <name evidence="2" type="ORF">GCM10025781_11640</name>
</gene>
<evidence type="ECO:0000313" key="3">
    <source>
        <dbReference type="Proteomes" id="UP001501446"/>
    </source>
</evidence>
<keyword evidence="1" id="KW-0812">Transmembrane</keyword>
<feature type="transmembrane region" description="Helical" evidence="1">
    <location>
        <begin position="20"/>
        <end position="37"/>
    </location>
</feature>
<keyword evidence="3" id="KW-1185">Reference proteome</keyword>
<keyword evidence="1" id="KW-1133">Transmembrane helix</keyword>
<keyword evidence="1" id="KW-0472">Membrane</keyword>
<comment type="caution">
    <text evidence="2">The sequence shown here is derived from an EMBL/GenBank/DDBJ whole genome shotgun (WGS) entry which is preliminary data.</text>
</comment>
<dbReference type="EMBL" id="BAABLN010000010">
    <property type="protein sequence ID" value="GAA4695554.1"/>
    <property type="molecule type" value="Genomic_DNA"/>
</dbReference>
<proteinExistence type="predicted"/>
<dbReference type="Proteomes" id="UP001501446">
    <property type="component" value="Unassembled WGS sequence"/>
</dbReference>
<protein>
    <submittedName>
        <fullName evidence="2">Uncharacterized protein</fullName>
    </submittedName>
</protein>
<evidence type="ECO:0000256" key="1">
    <source>
        <dbReference type="SAM" id="Phobius"/>
    </source>
</evidence>